<name>A0AAD6ZFY2_9AGAR</name>
<sequence>CIVFVLVQLLPPKSPLIHCCRKLLQFRMMGGLKGMTESRIKVIKTFISTYEYWCTEVSKVYGKKFRFPKQHFVVHAVQDILSKGVLWNATTRTGEGFHQEIAQHYTKTNCREAEEQIAGEDEDQEVVARTRLIVDDFFRHLQGEDVDDNEAKNTQTESAQFHQQSGRRIPKSKILPASCNNHWIFGSALRRGDSRSYEDLYAASDPIEIFRCVYITFQYKDDWTKCEDILCCNNNWYNSGPQYDCVLYNKDTPGLACARLCSLVRCKLPSGRIVDLAIVQTMWKSGWCPCTTWDGCAVYDEEKNFSFLLMDYVIRGALLVLV</sequence>
<accession>A0AAD6ZFY2</accession>
<feature type="non-terminal residue" evidence="1">
    <location>
        <position position="1"/>
    </location>
</feature>
<reference evidence="1" key="1">
    <citation type="submission" date="2023-03" db="EMBL/GenBank/DDBJ databases">
        <title>Massive genome expansion in bonnet fungi (Mycena s.s.) driven by repeated elements and novel gene families across ecological guilds.</title>
        <authorList>
            <consortium name="Lawrence Berkeley National Laboratory"/>
            <person name="Harder C.B."/>
            <person name="Miyauchi S."/>
            <person name="Viragh M."/>
            <person name="Kuo A."/>
            <person name="Thoen E."/>
            <person name="Andreopoulos B."/>
            <person name="Lu D."/>
            <person name="Skrede I."/>
            <person name="Drula E."/>
            <person name="Henrissat B."/>
            <person name="Morin E."/>
            <person name="Kohler A."/>
            <person name="Barry K."/>
            <person name="LaButti K."/>
            <person name="Morin E."/>
            <person name="Salamov A."/>
            <person name="Lipzen A."/>
            <person name="Mereny Z."/>
            <person name="Hegedus B."/>
            <person name="Baldrian P."/>
            <person name="Stursova M."/>
            <person name="Weitz H."/>
            <person name="Taylor A."/>
            <person name="Grigoriev I.V."/>
            <person name="Nagy L.G."/>
            <person name="Martin F."/>
            <person name="Kauserud H."/>
        </authorList>
    </citation>
    <scope>NUCLEOTIDE SEQUENCE</scope>
    <source>
        <strain evidence="1">CBHHK002</strain>
    </source>
</reference>
<dbReference type="Proteomes" id="UP001218218">
    <property type="component" value="Unassembled WGS sequence"/>
</dbReference>
<proteinExistence type="predicted"/>
<protein>
    <submittedName>
        <fullName evidence="1">Uncharacterized protein</fullName>
    </submittedName>
</protein>
<dbReference type="AlphaFoldDB" id="A0AAD6ZFY2"/>
<organism evidence="1 2">
    <name type="scientific">Mycena albidolilacea</name>
    <dbReference type="NCBI Taxonomy" id="1033008"/>
    <lineage>
        <taxon>Eukaryota</taxon>
        <taxon>Fungi</taxon>
        <taxon>Dikarya</taxon>
        <taxon>Basidiomycota</taxon>
        <taxon>Agaricomycotina</taxon>
        <taxon>Agaricomycetes</taxon>
        <taxon>Agaricomycetidae</taxon>
        <taxon>Agaricales</taxon>
        <taxon>Marasmiineae</taxon>
        <taxon>Mycenaceae</taxon>
        <taxon>Mycena</taxon>
    </lineage>
</organism>
<gene>
    <name evidence="1" type="ORF">DFH08DRAFT_713341</name>
</gene>
<dbReference type="EMBL" id="JARIHO010000052">
    <property type="protein sequence ID" value="KAJ7320983.1"/>
    <property type="molecule type" value="Genomic_DNA"/>
</dbReference>
<keyword evidence="2" id="KW-1185">Reference proteome</keyword>
<evidence type="ECO:0000313" key="1">
    <source>
        <dbReference type="EMBL" id="KAJ7320983.1"/>
    </source>
</evidence>
<comment type="caution">
    <text evidence="1">The sequence shown here is derived from an EMBL/GenBank/DDBJ whole genome shotgun (WGS) entry which is preliminary data.</text>
</comment>
<evidence type="ECO:0000313" key="2">
    <source>
        <dbReference type="Proteomes" id="UP001218218"/>
    </source>
</evidence>